<organism evidence="2 3">
    <name type="scientific">Shewanella yunxiaonensis</name>
    <dbReference type="NCBI Taxonomy" id="2829809"/>
    <lineage>
        <taxon>Bacteria</taxon>
        <taxon>Pseudomonadati</taxon>
        <taxon>Pseudomonadota</taxon>
        <taxon>Gammaproteobacteria</taxon>
        <taxon>Alteromonadales</taxon>
        <taxon>Shewanellaceae</taxon>
        <taxon>Shewanella</taxon>
    </lineage>
</organism>
<dbReference type="InterPro" id="IPR038483">
    <property type="entry name" value="YcfL-like_sf"/>
</dbReference>
<feature type="signal peptide" evidence="1">
    <location>
        <begin position="1"/>
        <end position="23"/>
    </location>
</feature>
<evidence type="ECO:0000313" key="3">
    <source>
        <dbReference type="Proteomes" id="UP000679575"/>
    </source>
</evidence>
<evidence type="ECO:0000313" key="2">
    <source>
        <dbReference type="EMBL" id="QUN07110.1"/>
    </source>
</evidence>
<evidence type="ECO:0000256" key="1">
    <source>
        <dbReference type="SAM" id="SignalP"/>
    </source>
</evidence>
<protein>
    <submittedName>
        <fullName evidence="2">YcfL family protein</fullName>
    </submittedName>
</protein>
<dbReference type="InterPro" id="IPR010824">
    <property type="entry name" value="DUF1425"/>
</dbReference>
<name>A0ABX7YWE2_9GAMM</name>
<dbReference type="Gene3D" id="2.60.40.3230">
    <property type="match status" value="1"/>
</dbReference>
<dbReference type="PROSITE" id="PS51257">
    <property type="entry name" value="PROKAR_LIPOPROTEIN"/>
    <property type="match status" value="1"/>
</dbReference>
<keyword evidence="3" id="KW-1185">Reference proteome</keyword>
<gene>
    <name evidence="2" type="ORF">KDN34_06680</name>
</gene>
<proteinExistence type="predicted"/>
<keyword evidence="1" id="KW-0732">Signal</keyword>
<dbReference type="EMBL" id="CP073587">
    <property type="protein sequence ID" value="QUN07110.1"/>
    <property type="molecule type" value="Genomic_DNA"/>
</dbReference>
<reference evidence="2 3" key="1">
    <citation type="submission" date="2021-04" db="EMBL/GenBank/DDBJ databases">
        <title>Novel species identification of genus Shewanella.</title>
        <authorList>
            <person name="Liu G."/>
        </authorList>
    </citation>
    <scope>NUCLEOTIDE SEQUENCE [LARGE SCALE GENOMIC DNA]</scope>
    <source>
        <strain evidence="2 3">FJAT-54481</strain>
    </source>
</reference>
<dbReference type="Proteomes" id="UP000679575">
    <property type="component" value="Chromosome"/>
</dbReference>
<feature type="chain" id="PRO_5045304903" evidence="1">
    <location>
        <begin position="24"/>
        <end position="130"/>
    </location>
</feature>
<sequence length="130" mass="14264">MMKTAVLAIMALFTLGACVTNTAGIYANSQGVNRVDNGSMGRKLSVEGIQAYPGGGQLNGYATLQSHTSYDQNLQYRFTWYDANNIAIDAENKSWVPVTLHGFQQVQVKSTAPNGRASWFDFQVRNIIPN</sequence>
<dbReference type="Pfam" id="PF07233">
    <property type="entry name" value="DUF1425"/>
    <property type="match status" value="1"/>
</dbReference>
<dbReference type="RefSeq" id="WP_212596113.1">
    <property type="nucleotide sequence ID" value="NZ_CP073587.1"/>
</dbReference>
<accession>A0ABX7YWE2</accession>
<dbReference type="CDD" id="cd09030">
    <property type="entry name" value="DUF1425"/>
    <property type="match status" value="1"/>
</dbReference>